<feature type="compositionally biased region" description="Basic and acidic residues" evidence="14">
    <location>
        <begin position="1133"/>
        <end position="1143"/>
    </location>
</feature>
<dbReference type="GO" id="GO:0003887">
    <property type="term" value="F:DNA-directed DNA polymerase activity"/>
    <property type="evidence" value="ECO:0007669"/>
    <property type="project" value="UniProtKB-UniRule"/>
</dbReference>
<keyword evidence="9 13" id="KW-0227">DNA damage</keyword>
<dbReference type="InterPro" id="IPR010994">
    <property type="entry name" value="RuvA_2-like"/>
</dbReference>
<dbReference type="InterPro" id="IPR003141">
    <property type="entry name" value="Pol/His_phosphatase_N"/>
</dbReference>
<dbReference type="InterPro" id="IPR016195">
    <property type="entry name" value="Pol/histidinol_Pase-like"/>
</dbReference>
<keyword evidence="7 13" id="KW-0548">Nucleotidyltransferase</keyword>
<dbReference type="HAMAP" id="MF_01902">
    <property type="entry name" value="DNApol_error_prone"/>
    <property type="match status" value="1"/>
</dbReference>
<evidence type="ECO:0000313" key="17">
    <source>
        <dbReference type="Proteomes" id="UP000504693"/>
    </source>
</evidence>
<dbReference type="EMBL" id="CP053921">
    <property type="protein sequence ID" value="QKG71446.1"/>
    <property type="molecule type" value="Genomic_DNA"/>
</dbReference>
<evidence type="ECO:0000256" key="13">
    <source>
        <dbReference type="HAMAP-Rule" id="MF_01902"/>
    </source>
</evidence>
<evidence type="ECO:0000256" key="10">
    <source>
        <dbReference type="ARBA" id="ARBA00022932"/>
    </source>
</evidence>
<evidence type="ECO:0000256" key="3">
    <source>
        <dbReference type="ARBA" id="ARBA00012417"/>
    </source>
</evidence>
<dbReference type="GO" id="GO:0006260">
    <property type="term" value="P:DNA replication"/>
    <property type="evidence" value="ECO:0007669"/>
    <property type="project" value="UniProtKB-KW"/>
</dbReference>
<dbReference type="CDD" id="cd07434">
    <property type="entry name" value="PHP_PolIIIA_DnaE2"/>
    <property type="match status" value="1"/>
</dbReference>
<dbReference type="SUPFAM" id="SSF89550">
    <property type="entry name" value="PHP domain-like"/>
    <property type="match status" value="1"/>
</dbReference>
<dbReference type="Pfam" id="PF07733">
    <property type="entry name" value="DNA_pol3_alpha"/>
    <property type="match status" value="1"/>
</dbReference>
<evidence type="ECO:0000256" key="14">
    <source>
        <dbReference type="SAM" id="MobiDB-lite"/>
    </source>
</evidence>
<dbReference type="Gene3D" id="3.20.20.140">
    <property type="entry name" value="Metal-dependent hydrolases"/>
    <property type="match status" value="1"/>
</dbReference>
<organism evidence="16 17">
    <name type="scientific">Erythrobacter mangrovi</name>
    <dbReference type="NCBI Taxonomy" id="2739433"/>
    <lineage>
        <taxon>Bacteria</taxon>
        <taxon>Pseudomonadati</taxon>
        <taxon>Pseudomonadota</taxon>
        <taxon>Alphaproteobacteria</taxon>
        <taxon>Sphingomonadales</taxon>
        <taxon>Erythrobacteraceae</taxon>
        <taxon>Erythrobacter/Porphyrobacter group</taxon>
        <taxon>Erythrobacter</taxon>
    </lineage>
</organism>
<comment type="similarity">
    <text evidence="2 13">Belongs to the DNA polymerase type-C family. DnaE2 subfamily.</text>
</comment>
<keyword evidence="17" id="KW-1185">Reference proteome</keyword>
<dbReference type="NCBIfam" id="NF004225">
    <property type="entry name" value="PRK05672.1"/>
    <property type="match status" value="1"/>
</dbReference>
<dbReference type="NCBIfam" id="TIGR00594">
    <property type="entry name" value="polc"/>
    <property type="match status" value="1"/>
</dbReference>
<evidence type="ECO:0000256" key="2">
    <source>
        <dbReference type="ARBA" id="ARBA00007391"/>
    </source>
</evidence>
<dbReference type="InterPro" id="IPR004013">
    <property type="entry name" value="PHP_dom"/>
</dbReference>
<dbReference type="CDD" id="cd04485">
    <property type="entry name" value="DnaE_OBF"/>
    <property type="match status" value="1"/>
</dbReference>
<dbReference type="InterPro" id="IPR011708">
    <property type="entry name" value="DNA_pol3_alpha_NTPase_dom"/>
</dbReference>
<gene>
    <name evidence="13" type="primary">dnaE2</name>
    <name evidence="16" type="ORF">HQR01_08760</name>
</gene>
<dbReference type="InterPro" id="IPR023073">
    <property type="entry name" value="DnaE2"/>
</dbReference>
<dbReference type="PANTHER" id="PTHR32294">
    <property type="entry name" value="DNA POLYMERASE III SUBUNIT ALPHA"/>
    <property type="match status" value="1"/>
</dbReference>
<dbReference type="GO" id="GO:0006281">
    <property type="term" value="P:DNA repair"/>
    <property type="evidence" value="ECO:0007669"/>
    <property type="project" value="UniProtKB-UniRule"/>
</dbReference>
<evidence type="ECO:0000256" key="9">
    <source>
        <dbReference type="ARBA" id="ARBA00022763"/>
    </source>
</evidence>
<evidence type="ECO:0000256" key="5">
    <source>
        <dbReference type="ARBA" id="ARBA00022490"/>
    </source>
</evidence>
<feature type="compositionally biased region" description="Basic and acidic residues" evidence="14">
    <location>
        <begin position="1169"/>
        <end position="1183"/>
    </location>
</feature>
<dbReference type="Pfam" id="PF01336">
    <property type="entry name" value="tRNA_anti-codon"/>
    <property type="match status" value="1"/>
</dbReference>
<dbReference type="AlphaFoldDB" id="A0A7D4BB25"/>
<dbReference type="Gene3D" id="1.10.150.870">
    <property type="match status" value="1"/>
</dbReference>
<dbReference type="PANTHER" id="PTHR32294:SF4">
    <property type="entry name" value="ERROR-PRONE DNA POLYMERASE"/>
    <property type="match status" value="1"/>
</dbReference>
<proteinExistence type="inferred from homology"/>
<dbReference type="Proteomes" id="UP000504693">
    <property type="component" value="Chromosome"/>
</dbReference>
<dbReference type="InterPro" id="IPR029460">
    <property type="entry name" value="DNAPol_HHH"/>
</dbReference>
<name>A0A7D4BB25_9SPHN</name>
<evidence type="ECO:0000256" key="6">
    <source>
        <dbReference type="ARBA" id="ARBA00022679"/>
    </source>
</evidence>
<evidence type="ECO:0000259" key="15">
    <source>
        <dbReference type="SMART" id="SM00481"/>
    </source>
</evidence>
<dbReference type="KEGG" id="emv:HQR01_08760"/>
<dbReference type="Pfam" id="PF02811">
    <property type="entry name" value="PHP"/>
    <property type="match status" value="1"/>
</dbReference>
<accession>A0A7D4BB25</accession>
<dbReference type="GO" id="GO:0003676">
    <property type="term" value="F:nucleic acid binding"/>
    <property type="evidence" value="ECO:0007669"/>
    <property type="project" value="InterPro"/>
</dbReference>
<dbReference type="Pfam" id="PF17657">
    <property type="entry name" value="DNA_pol3_finger"/>
    <property type="match status" value="1"/>
</dbReference>
<comment type="catalytic activity">
    <reaction evidence="12 13">
        <text>DNA(n) + a 2'-deoxyribonucleoside 5'-triphosphate = DNA(n+1) + diphosphate</text>
        <dbReference type="Rhea" id="RHEA:22508"/>
        <dbReference type="Rhea" id="RHEA-COMP:17339"/>
        <dbReference type="Rhea" id="RHEA-COMP:17340"/>
        <dbReference type="ChEBI" id="CHEBI:33019"/>
        <dbReference type="ChEBI" id="CHEBI:61560"/>
        <dbReference type="ChEBI" id="CHEBI:173112"/>
        <dbReference type="EC" id="2.7.7.7"/>
    </reaction>
</comment>
<dbReference type="InterPro" id="IPR040982">
    <property type="entry name" value="DNA_pol3_finger"/>
</dbReference>
<sequence length="1183" mass="131358">MPENDLQAPRRTIDLDPDSIDPLPRAPFVELGMVSCFSFLRGASDAVDLVTRARELGYDAVGIADANTMAGVVRVHVEAKTLKLKPLIGCRIETVEGLDFLAYPTDRAAYGRLCRLISAGRMATLGGEWQAKGACDISLTMLTQHAEGVQLILIPPRDLGTSFTIEVESNVVPFRPSGAGRPDEGRMHVSGTLAEVLTHLTRQLPTLRHLAASYLYTGDDIARIATLDALAKANGLAILATNDVHYATPDKRPLQDVMTAIRHKTTVAAAGYLLHGNAERYLKPPATMVKLFERWPHAIAAARAVADACSFSLDELRYEYPEELYPGGMSPQAFLESETWKGAQWRYPAGVPDSVEQTLRRELELIGKLELARYFLTIKDIVDYARGVDPPILCQGRGSAANSAVCYCLGITSVDPAKHALLFDRFISEERKEPPDIDVDFEHERREEVIQYIYGKYGRHRAGLCATVIHYRPRMAIREVGKAMGLTEDVTAALAKTVWGGWGREISEKHAAETGMDLADPHLRRVLKLTEQMIGIPRHLSQHVGGFILTESALTETVPIGNGAMPERSFIEWDKDDIEALGILKVDVLALGMLTCIRKCLDLLDEHHDRTLTLATVPREDPETYAMLRKGDSLGVFQVESRAQMNMLPRLRPREFYDLVIQVAIVRPGPIQGDMVHPYLKRRRGAEQVEIPAPGPEHGPPDELSSILERTLGVPIFQEQAMKIALDAARFSSAEANRLRKAMATFRSRGMVSELEELMVGRMVARGYDPDFSQRCFNQIKGFGEYGFPESHAASFAHLVYVSSWLKCHFPAAFACALLNSQPMGFYAPAQIVRDVREHGVTVLPADVNLSQWDCTLEKVADERESGGNYRRLDRHVALRLGLRQVDGLPEAVAARLIAERESNGPYHGVTALRDRARIGPAHVERLASADCFGSLKLSRRQALWDARSLISGTELPLFAAAAAREEGAETSRTQLPAMPLSEEVVADYQTTRLSLKAHPMAFLRASLAERGFVRACDLRKRKFRSMVHVAGVVLIRQRPGSAKGVCFITLEDETGVVNLVVWPDLMEKQRRVVMGSRLIEVRGRVEYDDEVIHVIAHHMHDATDALYGLSDNMLNAPVARADHVNSPLPDKSNPRDNLRTGTDDPYQPIEPWQEPPLGNRDCGWRGGHPRDVRIIPPSRDFH</sequence>
<evidence type="ECO:0000256" key="8">
    <source>
        <dbReference type="ARBA" id="ARBA00022705"/>
    </source>
</evidence>
<dbReference type="SUPFAM" id="SSF47781">
    <property type="entry name" value="RuvA domain 2-like"/>
    <property type="match status" value="1"/>
</dbReference>
<comment type="subcellular location">
    <subcellularLocation>
        <location evidence="1 13">Cytoplasm</location>
    </subcellularLocation>
</comment>
<protein>
    <recommendedName>
        <fullName evidence="4 13">Error-prone DNA polymerase</fullName>
        <ecNumber evidence="3 13">2.7.7.7</ecNumber>
    </recommendedName>
</protein>
<evidence type="ECO:0000313" key="16">
    <source>
        <dbReference type="EMBL" id="QKG71446.1"/>
    </source>
</evidence>
<dbReference type="Pfam" id="PF14579">
    <property type="entry name" value="HHH_6"/>
    <property type="match status" value="1"/>
</dbReference>
<keyword evidence="11 13" id="KW-0234">DNA repair</keyword>
<evidence type="ECO:0000256" key="4">
    <source>
        <dbReference type="ARBA" id="ARBA00017273"/>
    </source>
</evidence>
<dbReference type="InterPro" id="IPR004805">
    <property type="entry name" value="DnaE2/DnaE/PolC"/>
</dbReference>
<dbReference type="InterPro" id="IPR004365">
    <property type="entry name" value="NA-bd_OB_tRNA"/>
</dbReference>
<dbReference type="GO" id="GO:0008408">
    <property type="term" value="F:3'-5' exonuclease activity"/>
    <property type="evidence" value="ECO:0007669"/>
    <property type="project" value="InterPro"/>
</dbReference>
<feature type="region of interest" description="Disordered" evidence="14">
    <location>
        <begin position="1123"/>
        <end position="1183"/>
    </location>
</feature>
<dbReference type="RefSeq" id="WP_173214366.1">
    <property type="nucleotide sequence ID" value="NZ_CP053921.1"/>
</dbReference>
<dbReference type="GO" id="GO:0005737">
    <property type="term" value="C:cytoplasm"/>
    <property type="evidence" value="ECO:0007669"/>
    <property type="project" value="UniProtKB-SubCell"/>
</dbReference>
<dbReference type="EC" id="2.7.7.7" evidence="3 13"/>
<evidence type="ECO:0000256" key="1">
    <source>
        <dbReference type="ARBA" id="ARBA00004496"/>
    </source>
</evidence>
<reference evidence="16 17" key="1">
    <citation type="submission" date="2020-05" db="EMBL/GenBank/DDBJ databases">
        <title>Erythrobacter mangrovi sp. nov., isolated from rhizosphere soil of mangrove plant (Kandelia candel).</title>
        <authorList>
            <person name="Ye Y.H."/>
        </authorList>
    </citation>
    <scope>NUCLEOTIDE SEQUENCE [LARGE SCALE GENOMIC DNA]</scope>
    <source>
        <strain evidence="16 17">EB310</strain>
    </source>
</reference>
<evidence type="ECO:0000256" key="7">
    <source>
        <dbReference type="ARBA" id="ARBA00022695"/>
    </source>
</evidence>
<keyword evidence="6 13" id="KW-0808">Transferase</keyword>
<keyword evidence="8 13" id="KW-0235">DNA replication</keyword>
<evidence type="ECO:0000256" key="12">
    <source>
        <dbReference type="ARBA" id="ARBA00049244"/>
    </source>
</evidence>
<dbReference type="SMART" id="SM00481">
    <property type="entry name" value="POLIIIAc"/>
    <property type="match status" value="1"/>
</dbReference>
<comment type="function">
    <text evidence="13">DNA polymerase involved in damage-induced mutagenesis and translesion synthesis (TLS). It is not the major replicative DNA polymerase.</text>
</comment>
<keyword evidence="5 13" id="KW-0963">Cytoplasm</keyword>
<evidence type="ECO:0000256" key="11">
    <source>
        <dbReference type="ARBA" id="ARBA00023204"/>
    </source>
</evidence>
<feature type="domain" description="Polymerase/histidinol phosphatase N-terminal" evidence="15">
    <location>
        <begin position="29"/>
        <end position="96"/>
    </location>
</feature>
<keyword evidence="10 13" id="KW-0239">DNA-directed DNA polymerase</keyword>